<dbReference type="Proteomes" id="UP000298663">
    <property type="component" value="Unassembled WGS sequence"/>
</dbReference>
<reference evidence="1 2" key="2">
    <citation type="journal article" date="2019" name="G3 (Bethesda)">
        <title>Hybrid Assembly of the Genome of the Entomopathogenic Nematode Steinernema carpocapsae Identifies the X-Chromosome.</title>
        <authorList>
            <person name="Serra L."/>
            <person name="Macchietto M."/>
            <person name="Macias-Munoz A."/>
            <person name="McGill C.J."/>
            <person name="Rodriguez I.M."/>
            <person name="Rodriguez B."/>
            <person name="Murad R."/>
            <person name="Mortazavi A."/>
        </authorList>
    </citation>
    <scope>NUCLEOTIDE SEQUENCE [LARGE SCALE GENOMIC DNA]</scope>
    <source>
        <strain evidence="1 2">ALL</strain>
    </source>
</reference>
<evidence type="ECO:0000313" key="2">
    <source>
        <dbReference type="Proteomes" id="UP000298663"/>
    </source>
</evidence>
<dbReference type="EMBL" id="AZBU02000006">
    <property type="protein sequence ID" value="TKR72601.1"/>
    <property type="molecule type" value="Genomic_DNA"/>
</dbReference>
<proteinExistence type="predicted"/>
<name>A0A4U5MSC1_STECR</name>
<keyword evidence="2" id="KW-1185">Reference proteome</keyword>
<protein>
    <submittedName>
        <fullName evidence="1">Uncharacterized protein</fullName>
    </submittedName>
</protein>
<dbReference type="AlphaFoldDB" id="A0A4U5MSC1"/>
<reference evidence="1 2" key="1">
    <citation type="journal article" date="2015" name="Genome Biol.">
        <title>Comparative genomics of Steinernema reveals deeply conserved gene regulatory networks.</title>
        <authorList>
            <person name="Dillman A.R."/>
            <person name="Macchietto M."/>
            <person name="Porter C.F."/>
            <person name="Rogers A."/>
            <person name="Williams B."/>
            <person name="Antoshechkin I."/>
            <person name="Lee M.M."/>
            <person name="Goodwin Z."/>
            <person name="Lu X."/>
            <person name="Lewis E.E."/>
            <person name="Goodrich-Blair H."/>
            <person name="Stock S.P."/>
            <person name="Adams B.J."/>
            <person name="Sternberg P.W."/>
            <person name="Mortazavi A."/>
        </authorList>
    </citation>
    <scope>NUCLEOTIDE SEQUENCE [LARGE SCALE GENOMIC DNA]</scope>
    <source>
        <strain evidence="1 2">ALL</strain>
    </source>
</reference>
<evidence type="ECO:0000313" key="1">
    <source>
        <dbReference type="EMBL" id="TKR72601.1"/>
    </source>
</evidence>
<sequence>MGLSLICSPVFTRILYMFITSKKYRSLECYRIMVHMGIVQLIFALGGILQACKCDPLKLGTHRVKIVSACIRTEAFLELTFGA</sequence>
<gene>
    <name evidence="1" type="ORF">L596_020022</name>
</gene>
<comment type="caution">
    <text evidence="1">The sequence shown here is derived from an EMBL/GenBank/DDBJ whole genome shotgun (WGS) entry which is preliminary data.</text>
</comment>
<organism evidence="1 2">
    <name type="scientific">Steinernema carpocapsae</name>
    <name type="common">Entomopathogenic nematode</name>
    <dbReference type="NCBI Taxonomy" id="34508"/>
    <lineage>
        <taxon>Eukaryota</taxon>
        <taxon>Metazoa</taxon>
        <taxon>Ecdysozoa</taxon>
        <taxon>Nematoda</taxon>
        <taxon>Chromadorea</taxon>
        <taxon>Rhabditida</taxon>
        <taxon>Tylenchina</taxon>
        <taxon>Panagrolaimomorpha</taxon>
        <taxon>Strongyloidoidea</taxon>
        <taxon>Steinernematidae</taxon>
        <taxon>Steinernema</taxon>
    </lineage>
</organism>
<accession>A0A4U5MSC1</accession>